<dbReference type="Proteomes" id="UP001497527">
    <property type="component" value="Unassembled WGS sequence"/>
</dbReference>
<feature type="transmembrane region" description="Helical" evidence="1">
    <location>
        <begin position="40"/>
        <end position="58"/>
    </location>
</feature>
<feature type="transmembrane region" description="Helical" evidence="1">
    <location>
        <begin position="12"/>
        <end position="34"/>
    </location>
</feature>
<evidence type="ECO:0000256" key="1">
    <source>
        <dbReference type="SAM" id="Phobius"/>
    </source>
</evidence>
<name>A0ABP1F7D5_9FLAO</name>
<comment type="caution">
    <text evidence="2">The sequence shown here is derived from an EMBL/GenBank/DDBJ whole genome shotgun (WGS) entry which is preliminary data.</text>
</comment>
<feature type="transmembrane region" description="Helical" evidence="1">
    <location>
        <begin position="181"/>
        <end position="201"/>
    </location>
</feature>
<evidence type="ECO:0000313" key="2">
    <source>
        <dbReference type="EMBL" id="CAL2104443.1"/>
    </source>
</evidence>
<organism evidence="2 3">
    <name type="scientific">Tenacibaculum polynesiense</name>
    <dbReference type="NCBI Taxonomy" id="3137857"/>
    <lineage>
        <taxon>Bacteria</taxon>
        <taxon>Pseudomonadati</taxon>
        <taxon>Bacteroidota</taxon>
        <taxon>Flavobacteriia</taxon>
        <taxon>Flavobacteriales</taxon>
        <taxon>Flavobacteriaceae</taxon>
        <taxon>Tenacibaculum</taxon>
    </lineage>
</organism>
<keyword evidence="1" id="KW-1133">Transmembrane helix</keyword>
<gene>
    <name evidence="2" type="ORF">T190423A01A_70136</name>
</gene>
<keyword evidence="3" id="KW-1185">Reference proteome</keyword>
<proteinExistence type="predicted"/>
<evidence type="ECO:0000313" key="3">
    <source>
        <dbReference type="Proteomes" id="UP001497527"/>
    </source>
</evidence>
<accession>A0ABP1F7D5</accession>
<dbReference type="RefSeq" id="WP_348718784.1">
    <property type="nucleotide sequence ID" value="NZ_CAXJIO010000016.1"/>
</dbReference>
<keyword evidence="1" id="KW-0812">Transmembrane</keyword>
<sequence length="337" mass="37965">MQNTLNLRSNLVVFGIPLMMILSLVMLVKSSFFIPKITPFIIVDFLITIPIVYFLLIRKKAVSKITVFTVFMVGLVTASFILPKEQQQLLTTIKTFLIPVIELGLITFVVLKGRAILKKVKEINDQSLDFFDVINIACKEILPGKIASVFASEIAVIYYGLLNWKKRQINDNEYTYHKDGMAVSVILGFLLVVVIEIFVTHSMMKQGNVSGSFILAILSGYTALQIIAILRSFAKRPMFIDEQKKELVLRFGILANARISVDQIASIEMNSKEIPEKSPIKFFAPIGRAGGHNVIVHFNKEIRFESFYGVTKKATSLALHIDKKETFVSKINTIINQ</sequence>
<feature type="transmembrane region" description="Helical" evidence="1">
    <location>
        <begin position="89"/>
        <end position="111"/>
    </location>
</feature>
<reference evidence="2 3" key="1">
    <citation type="submission" date="2024-05" db="EMBL/GenBank/DDBJ databases">
        <authorList>
            <person name="Duchaud E."/>
        </authorList>
    </citation>
    <scope>NUCLEOTIDE SEQUENCE [LARGE SCALE GENOMIC DNA]</scope>
    <source>
        <strain evidence="2">Ena-SAMPLE-TAB-13-05-2024-13:56:06:370-140308</strain>
    </source>
</reference>
<feature type="transmembrane region" description="Helical" evidence="1">
    <location>
        <begin position="65"/>
        <end position="83"/>
    </location>
</feature>
<feature type="transmembrane region" description="Helical" evidence="1">
    <location>
        <begin position="213"/>
        <end position="234"/>
    </location>
</feature>
<protein>
    <recommendedName>
        <fullName evidence="4">Beta-carotene 15,15'-monooxygenase</fullName>
    </recommendedName>
</protein>
<keyword evidence="1" id="KW-0472">Membrane</keyword>
<dbReference type="EMBL" id="CAXJIO010000016">
    <property type="protein sequence ID" value="CAL2104443.1"/>
    <property type="molecule type" value="Genomic_DNA"/>
</dbReference>
<evidence type="ECO:0008006" key="4">
    <source>
        <dbReference type="Google" id="ProtNLM"/>
    </source>
</evidence>